<dbReference type="InterPro" id="IPR029055">
    <property type="entry name" value="Ntn_hydrolases_N"/>
</dbReference>
<dbReference type="SUPFAM" id="SSF56235">
    <property type="entry name" value="N-terminal nucleophile aminohydrolases (Ntn hydrolases)"/>
    <property type="match status" value="1"/>
</dbReference>
<name>A0ABD1EYP4_HYPHA</name>
<dbReference type="InterPro" id="IPR043137">
    <property type="entry name" value="GGT_ssub_C"/>
</dbReference>
<evidence type="ECO:0000313" key="3">
    <source>
        <dbReference type="Proteomes" id="UP001566132"/>
    </source>
</evidence>
<keyword evidence="3" id="KW-1185">Reference proteome</keyword>
<sequence length="473" mass="52240">MTSENASTETTREDIPLKSGAKHTKWYDCNDECFNGPKSINSAFGALTILITVALLVQIYYGDYQVVPHGSVATDSLECSKIGTQILKRGGNAMDATIASAFCLAVVAPHLTSLDAEGQLMVYNHRTRSAPTVIDFSSSNILPNKIPRLVVGLAYIHQQYGTIPWKELIEPSANLARKGYIVSKMLAQAVNRANAQDLFGRLEPGQLLRHDVLANTLLIIGNITEKELYSYIDSTNQPIKSQAVKSTFHKYNVYVPSLESIGPVLLVNLREIEEFNFTDVNVGTTKGIIQTTLKTFDEFNVTAKFHEGTSTNVAIIDLNENYVSLVMGMYNLFGSKKSTSYGYVLNVKNKEKPCSRIPIILADEQYICGKRMVFGANGIAQATQIVSNLIIGNKNATEGIEAPRFYLLENSTVAVEAFHSPKFHVQLLDYLNETHKKTILMPEPYYSSNIVEMLNDELSSHSDSRGGGIASRF</sequence>
<dbReference type="Pfam" id="PF01019">
    <property type="entry name" value="G_glu_transpept"/>
    <property type="match status" value="2"/>
</dbReference>
<dbReference type="Proteomes" id="UP001566132">
    <property type="component" value="Unassembled WGS sequence"/>
</dbReference>
<dbReference type="InterPro" id="IPR000101">
    <property type="entry name" value="GGT_peptidase"/>
</dbReference>
<evidence type="ECO:0000256" key="1">
    <source>
        <dbReference type="SAM" id="Phobius"/>
    </source>
</evidence>
<reference evidence="2 3" key="1">
    <citation type="submission" date="2024-05" db="EMBL/GenBank/DDBJ databases">
        <title>Genetic variation in Jamaican populations of the coffee berry borer (Hypothenemus hampei).</title>
        <authorList>
            <person name="Errbii M."/>
            <person name="Myrie A."/>
        </authorList>
    </citation>
    <scope>NUCLEOTIDE SEQUENCE [LARGE SCALE GENOMIC DNA]</scope>
    <source>
        <strain evidence="2">JA-Hopewell-2020-01-JO</strain>
        <tissue evidence="2">Whole body</tissue>
    </source>
</reference>
<dbReference type="PANTHER" id="PTHR11686:SF9">
    <property type="entry name" value="RE13973P"/>
    <property type="match status" value="1"/>
</dbReference>
<feature type="transmembrane region" description="Helical" evidence="1">
    <location>
        <begin position="43"/>
        <end position="61"/>
    </location>
</feature>
<proteinExistence type="predicted"/>
<keyword evidence="1" id="KW-0812">Transmembrane</keyword>
<dbReference type="AlphaFoldDB" id="A0ABD1EYP4"/>
<keyword evidence="1" id="KW-0472">Membrane</keyword>
<dbReference type="Gene3D" id="3.60.20.40">
    <property type="match status" value="1"/>
</dbReference>
<organism evidence="2 3">
    <name type="scientific">Hypothenemus hampei</name>
    <name type="common">Coffee berry borer</name>
    <dbReference type="NCBI Taxonomy" id="57062"/>
    <lineage>
        <taxon>Eukaryota</taxon>
        <taxon>Metazoa</taxon>
        <taxon>Ecdysozoa</taxon>
        <taxon>Arthropoda</taxon>
        <taxon>Hexapoda</taxon>
        <taxon>Insecta</taxon>
        <taxon>Pterygota</taxon>
        <taxon>Neoptera</taxon>
        <taxon>Endopterygota</taxon>
        <taxon>Coleoptera</taxon>
        <taxon>Polyphaga</taxon>
        <taxon>Cucujiformia</taxon>
        <taxon>Curculionidae</taxon>
        <taxon>Scolytinae</taxon>
        <taxon>Hypothenemus</taxon>
    </lineage>
</organism>
<dbReference type="EMBL" id="JBDJPC010000004">
    <property type="protein sequence ID" value="KAL1506156.1"/>
    <property type="molecule type" value="Genomic_DNA"/>
</dbReference>
<dbReference type="PRINTS" id="PR01210">
    <property type="entry name" value="GGTRANSPTASE"/>
</dbReference>
<evidence type="ECO:0000313" key="2">
    <source>
        <dbReference type="EMBL" id="KAL1506156.1"/>
    </source>
</evidence>
<dbReference type="PANTHER" id="PTHR11686">
    <property type="entry name" value="GAMMA GLUTAMYL TRANSPEPTIDASE"/>
    <property type="match status" value="1"/>
</dbReference>
<gene>
    <name evidence="2" type="ORF">ABEB36_005570</name>
</gene>
<keyword evidence="1" id="KW-1133">Transmembrane helix</keyword>
<protein>
    <submittedName>
        <fullName evidence="2">Uncharacterized protein</fullName>
    </submittedName>
</protein>
<accession>A0ABD1EYP4</accession>
<comment type="caution">
    <text evidence="2">The sequence shown here is derived from an EMBL/GenBank/DDBJ whole genome shotgun (WGS) entry which is preliminary data.</text>
</comment>